<protein>
    <recommendedName>
        <fullName evidence="10">NADH-quinone oxidoreductase subunit E</fullName>
    </recommendedName>
</protein>
<dbReference type="FunFam" id="1.10.10.1590:FF:000001">
    <property type="entry name" value="NADH-quinone oxidoreductase subunit E"/>
    <property type="match status" value="1"/>
</dbReference>
<dbReference type="Pfam" id="PF01257">
    <property type="entry name" value="2Fe-2S_thioredx"/>
    <property type="match status" value="1"/>
</dbReference>
<evidence type="ECO:0000256" key="2">
    <source>
        <dbReference type="ARBA" id="ARBA00022714"/>
    </source>
</evidence>
<dbReference type="HOGENOM" id="CLU_054362_2_0_7"/>
<evidence type="ECO:0000256" key="1">
    <source>
        <dbReference type="ARBA" id="ARBA00010643"/>
    </source>
</evidence>
<proteinExistence type="inferred from homology"/>
<dbReference type="InterPro" id="IPR036249">
    <property type="entry name" value="Thioredoxin-like_sf"/>
</dbReference>
<evidence type="ECO:0000313" key="9">
    <source>
        <dbReference type="Proteomes" id="UP000019141"/>
    </source>
</evidence>
<dbReference type="GO" id="GO:0051537">
    <property type="term" value="F:2 iron, 2 sulfur cluster binding"/>
    <property type="evidence" value="ECO:0007669"/>
    <property type="project" value="UniProtKB-KW"/>
</dbReference>
<evidence type="ECO:0000256" key="7">
    <source>
        <dbReference type="PIRSR" id="PIRSR000216-1"/>
    </source>
</evidence>
<feature type="binding site" evidence="7">
    <location>
        <position position="128"/>
    </location>
    <ligand>
        <name>[2Fe-2S] cluster</name>
        <dbReference type="ChEBI" id="CHEBI:190135"/>
    </ligand>
</feature>
<comment type="cofactor">
    <cofactor evidence="7">
        <name>[2Fe-2S] cluster</name>
        <dbReference type="ChEBI" id="CHEBI:190135"/>
    </cofactor>
    <text evidence="7">Binds 1 [2Fe-2S] cluster.</text>
</comment>
<dbReference type="NCBIfam" id="NF005722">
    <property type="entry name" value="PRK07539.1-2"/>
    <property type="match status" value="1"/>
</dbReference>
<reference evidence="8 9" key="1">
    <citation type="journal article" date="2014" name="Nature">
        <title>An environmental bacterial taxon with a large and distinct metabolic repertoire.</title>
        <authorList>
            <person name="Wilson M.C."/>
            <person name="Mori T."/>
            <person name="Ruckert C."/>
            <person name="Uria A.R."/>
            <person name="Helf M.J."/>
            <person name="Takada K."/>
            <person name="Gernert C."/>
            <person name="Steffens U.A."/>
            <person name="Heycke N."/>
            <person name="Schmitt S."/>
            <person name="Rinke C."/>
            <person name="Helfrich E.J."/>
            <person name="Brachmann A.O."/>
            <person name="Gurgui C."/>
            <person name="Wakimoto T."/>
            <person name="Kracht M."/>
            <person name="Crusemann M."/>
            <person name="Hentschel U."/>
            <person name="Abe I."/>
            <person name="Matsunaga S."/>
            <person name="Kalinowski J."/>
            <person name="Takeyama H."/>
            <person name="Piel J."/>
        </authorList>
    </citation>
    <scope>NUCLEOTIDE SEQUENCE [LARGE SCALE GENOMIC DNA]</scope>
    <source>
        <strain evidence="9">TSY1</strain>
    </source>
</reference>
<accession>W4LH86</accession>
<evidence type="ECO:0000256" key="3">
    <source>
        <dbReference type="ARBA" id="ARBA00022723"/>
    </source>
</evidence>
<dbReference type="NCBIfam" id="TIGR01958">
    <property type="entry name" value="nuoE_fam"/>
    <property type="match status" value="1"/>
</dbReference>
<dbReference type="GO" id="GO:0046872">
    <property type="term" value="F:metal ion binding"/>
    <property type="evidence" value="ECO:0007669"/>
    <property type="project" value="UniProtKB-KW"/>
</dbReference>
<evidence type="ECO:0000313" key="8">
    <source>
        <dbReference type="EMBL" id="ETW97085.1"/>
    </source>
</evidence>
<dbReference type="AlphaFoldDB" id="W4LH86"/>
<comment type="caution">
    <text evidence="8">The sequence shown here is derived from an EMBL/GenBank/DDBJ whole genome shotgun (WGS) entry which is preliminary data.</text>
</comment>
<dbReference type="PIRSF" id="PIRSF000216">
    <property type="entry name" value="NADH_DH_24kDa"/>
    <property type="match status" value="1"/>
</dbReference>
<feature type="binding site" evidence="7">
    <location>
        <position position="88"/>
    </location>
    <ligand>
        <name>[2Fe-2S] cluster</name>
        <dbReference type="ChEBI" id="CHEBI:190135"/>
    </ligand>
</feature>
<comment type="similarity">
    <text evidence="1">Belongs to the complex I 24 kDa subunit family.</text>
</comment>
<feature type="binding site" evidence="7">
    <location>
        <position position="83"/>
    </location>
    <ligand>
        <name>[2Fe-2S] cluster</name>
        <dbReference type="ChEBI" id="CHEBI:190135"/>
    </ligand>
</feature>
<evidence type="ECO:0000256" key="6">
    <source>
        <dbReference type="ARBA" id="ARBA00034078"/>
    </source>
</evidence>
<keyword evidence="4 7" id="KW-0408">Iron</keyword>
<dbReference type="PANTHER" id="PTHR10371:SF3">
    <property type="entry name" value="NADH DEHYDROGENASE [UBIQUINONE] FLAVOPROTEIN 2, MITOCHONDRIAL"/>
    <property type="match status" value="1"/>
</dbReference>
<dbReference type="InterPro" id="IPR042128">
    <property type="entry name" value="NuoE_dom"/>
</dbReference>
<dbReference type="Proteomes" id="UP000019141">
    <property type="component" value="Unassembled WGS sequence"/>
</dbReference>
<dbReference type="GO" id="GO:0003954">
    <property type="term" value="F:NADH dehydrogenase activity"/>
    <property type="evidence" value="ECO:0007669"/>
    <property type="project" value="TreeGrafter"/>
</dbReference>
<dbReference type="PANTHER" id="PTHR10371">
    <property type="entry name" value="NADH DEHYDROGENASE UBIQUINONE FLAVOPROTEIN 2, MITOCHONDRIAL"/>
    <property type="match status" value="1"/>
</dbReference>
<dbReference type="Gene3D" id="3.40.30.10">
    <property type="entry name" value="Glutaredoxin"/>
    <property type="match status" value="1"/>
</dbReference>
<comment type="cofactor">
    <cofactor evidence="6">
        <name>[2Fe-2S] cluster</name>
        <dbReference type="ChEBI" id="CHEBI:190135"/>
    </cofactor>
</comment>
<organism evidence="8 9">
    <name type="scientific">Entotheonella factor</name>
    <dbReference type="NCBI Taxonomy" id="1429438"/>
    <lineage>
        <taxon>Bacteria</taxon>
        <taxon>Pseudomonadati</taxon>
        <taxon>Nitrospinota/Tectimicrobiota group</taxon>
        <taxon>Candidatus Tectimicrobiota</taxon>
        <taxon>Candidatus Entotheonellia</taxon>
        <taxon>Candidatus Entotheonellales</taxon>
        <taxon>Candidatus Entotheonellaceae</taxon>
        <taxon>Candidatus Entotheonella</taxon>
    </lineage>
</organism>
<keyword evidence="3 7" id="KW-0479">Metal-binding</keyword>
<dbReference type="SUPFAM" id="SSF52833">
    <property type="entry name" value="Thioredoxin-like"/>
    <property type="match status" value="1"/>
</dbReference>
<gene>
    <name evidence="8" type="ORF">ETSY1_24030</name>
</gene>
<name>W4LH86_ENTF1</name>
<evidence type="ECO:0000256" key="5">
    <source>
        <dbReference type="ARBA" id="ARBA00023014"/>
    </source>
</evidence>
<keyword evidence="2 7" id="KW-0001">2Fe-2S</keyword>
<dbReference type="Gene3D" id="1.10.10.1590">
    <property type="entry name" value="NADH-quinone oxidoreductase subunit E"/>
    <property type="match status" value="1"/>
</dbReference>
<keyword evidence="5 7" id="KW-0411">Iron-sulfur</keyword>
<dbReference type="EMBL" id="AZHW01000705">
    <property type="protein sequence ID" value="ETW97085.1"/>
    <property type="molecule type" value="Genomic_DNA"/>
</dbReference>
<dbReference type="InterPro" id="IPR041921">
    <property type="entry name" value="NuoE_N"/>
</dbReference>
<evidence type="ECO:0008006" key="10">
    <source>
        <dbReference type="Google" id="ProtNLM"/>
    </source>
</evidence>
<feature type="binding site" evidence="7">
    <location>
        <position position="124"/>
    </location>
    <ligand>
        <name>[2Fe-2S] cluster</name>
        <dbReference type="ChEBI" id="CHEBI:190135"/>
    </ligand>
</feature>
<sequence length="157" mass="17567">MAVELSKESREQIEQLIERYPTRRAVMLPALHIVTKEFELIDDDVCQAVADALHLPMVDVKGVATFYDMFPTEPRGKHQLLVCINLPCALNGARRVLRYLEGKLGIKAGETTPDGRCTLKGLECLAACDRAPMMYVNEDLHGELTEDKLDQLLGELT</sequence>
<dbReference type="CDD" id="cd03064">
    <property type="entry name" value="TRX_Fd_NuoE"/>
    <property type="match status" value="1"/>
</dbReference>
<keyword evidence="9" id="KW-1185">Reference proteome</keyword>
<evidence type="ECO:0000256" key="4">
    <source>
        <dbReference type="ARBA" id="ARBA00023004"/>
    </source>
</evidence>
<dbReference type="InterPro" id="IPR002023">
    <property type="entry name" value="NuoE-like"/>
</dbReference>